<feature type="domain" description="Ubiquitin-like" evidence="6">
    <location>
        <begin position="804"/>
        <end position="876"/>
    </location>
</feature>
<keyword evidence="1 4" id="KW-0689">Ribosomal protein</keyword>
<evidence type="ECO:0000256" key="2">
    <source>
        <dbReference type="ARBA" id="ARBA00023274"/>
    </source>
</evidence>
<reference evidence="7 8" key="1">
    <citation type="submission" date="2018-09" db="EMBL/GenBank/DDBJ databases">
        <title>Genomic investigation of the strawberry pathogen Phytophthora fragariae indicates pathogenicity is determined by transcriptional variation in three key races.</title>
        <authorList>
            <person name="Adams T.M."/>
            <person name="Armitage A.D."/>
            <person name="Sobczyk M.K."/>
            <person name="Bates H.J."/>
            <person name="Dunwell J.M."/>
            <person name="Nellist C.F."/>
            <person name="Harrison R.J."/>
        </authorList>
    </citation>
    <scope>NUCLEOTIDE SEQUENCE [LARGE SCALE GENOMIC DNA]</scope>
    <source>
        <strain evidence="7 8">SCRP324</strain>
    </source>
</reference>
<evidence type="ECO:0000256" key="3">
    <source>
        <dbReference type="ARBA" id="ARBA00043969"/>
    </source>
</evidence>
<feature type="signal peptide" evidence="5">
    <location>
        <begin position="1"/>
        <end position="22"/>
    </location>
</feature>
<evidence type="ECO:0000256" key="1">
    <source>
        <dbReference type="ARBA" id="ARBA00022980"/>
    </source>
</evidence>
<dbReference type="GO" id="GO:0005840">
    <property type="term" value="C:ribosome"/>
    <property type="evidence" value="ECO:0007669"/>
    <property type="project" value="UniProtKB-KW"/>
</dbReference>
<proteinExistence type="inferred from homology"/>
<feature type="chain" id="PRO_5025513257" description="60S ribosomal protein L41" evidence="5">
    <location>
        <begin position="23"/>
        <end position="901"/>
    </location>
</feature>
<dbReference type="InterPro" id="IPR000626">
    <property type="entry name" value="Ubiquitin-like_dom"/>
</dbReference>
<organism evidence="7 8">
    <name type="scientific">Phytophthora rubi</name>
    <dbReference type="NCBI Taxonomy" id="129364"/>
    <lineage>
        <taxon>Eukaryota</taxon>
        <taxon>Sar</taxon>
        <taxon>Stramenopiles</taxon>
        <taxon>Oomycota</taxon>
        <taxon>Peronosporomycetes</taxon>
        <taxon>Peronosporales</taxon>
        <taxon>Peronosporaceae</taxon>
        <taxon>Phytophthora</taxon>
    </lineage>
</organism>
<dbReference type="EMBL" id="QXFU01000181">
    <property type="protein sequence ID" value="KAE9041164.1"/>
    <property type="molecule type" value="Genomic_DNA"/>
</dbReference>
<evidence type="ECO:0000256" key="5">
    <source>
        <dbReference type="SAM" id="SignalP"/>
    </source>
</evidence>
<dbReference type="InterPro" id="IPR007836">
    <property type="entry name" value="Ribosomal_eS32"/>
</dbReference>
<accession>A0A6A3NGC5</accession>
<keyword evidence="5" id="KW-0732">Signal</keyword>
<dbReference type="OrthoDB" id="428577at2759"/>
<protein>
    <recommendedName>
        <fullName evidence="4">60S ribosomal protein L41</fullName>
    </recommendedName>
</protein>
<dbReference type="CDD" id="cd17039">
    <property type="entry name" value="Ubl_ubiquitin_like"/>
    <property type="match status" value="1"/>
</dbReference>
<dbReference type="GO" id="GO:0006412">
    <property type="term" value="P:translation"/>
    <property type="evidence" value="ECO:0007669"/>
    <property type="project" value="InterPro"/>
</dbReference>
<dbReference type="AlphaFoldDB" id="A0A6A3NGC5"/>
<sequence>MASSKFLLSLVTLLAFPVLVAASLPSINYGTLTWSKWEEVYTTAQTDTVTMSRMYRTGPRVRAKIMVGNDISMNDFQAGEAIFRQRIQDIVGVERSERVQLEYLQTEACTEEEPQTYYVALGISALPPPLNSSGNDLMLSSISAERERIVQNLRYGNIVNSANVTINSITLFGTSMDLVDVTLEGESFAQLYLKPWVGIQLAIASTVSAVMGINTSASEHYTMDRDAFQDLRLRFLLTQRLQSLQVRASDIIVHSPNELLPFTTYTADTGVLNIEIHVHDIRYADSVETYLLGEDTSASNNAVASAFNEMEPDWRLIAMDVDTEAGRLFSLPARASTWIDTGNSGDSVALIELTFALYNISLAQLERAKWSVLGFVRSTASQVAPSSVRFGRITFPSSSIALTTHNDGDDGALASDSIFDRVNAINWTLSFKVEPKTSGAYDSVALSDHIVGSQSNVESGLQVALGFTETTDNRSVSFQSATDWVDSELEATPVVDPYVSFTLTIIVEPLDASGSILESPNFFQLHHIRCALALLLQQVAISDDNLSLVSSSAEDLLDNEAGLAWNRLIYVKYRAFISDESQRYAIHLTLIASMLEKDEIDSSVDATWLFRDCLSPSDGTEWSSTVREMLESSYACLWENSCPVAYSTEVGRKIVLDHSPGEQSLTFNLANGFASISFELDTWAYTFVEDFTANATEVTGQLDTMLTEMYRTAFSNVATVKSSLVTTEDPDSGVVTAQLTILYKFLGRLVQPFVTLNGGTLGYNSTEESLHLRVVLITAIKPHFLLTALLGTSFRHLSIQEGRMQLFVETLSGSPLTLSVAADASVASVKQAVEDVEYIPNFRLVCAGKQLTSGSLADYAVGECDTLKMLLDVNGGMRAKWRKKRMRRLRRKRRKMRQRAR</sequence>
<comment type="subunit">
    <text evidence="4">Component of the large ribosomal subunit.</text>
</comment>
<dbReference type="Gene3D" id="3.10.20.90">
    <property type="entry name" value="Phosphatidylinositol 3-kinase Catalytic Subunit, Chain A, domain 1"/>
    <property type="match status" value="1"/>
</dbReference>
<evidence type="ECO:0000313" key="7">
    <source>
        <dbReference type="EMBL" id="KAE9041164.1"/>
    </source>
</evidence>
<dbReference type="Pfam" id="PF05162">
    <property type="entry name" value="Ribosomal_L41"/>
    <property type="match status" value="1"/>
</dbReference>
<dbReference type="GO" id="GO:1990904">
    <property type="term" value="C:ribonucleoprotein complex"/>
    <property type="evidence" value="ECO:0007669"/>
    <property type="project" value="UniProtKB-KW"/>
</dbReference>
<dbReference type="SUPFAM" id="SSF54236">
    <property type="entry name" value="Ubiquitin-like"/>
    <property type="match status" value="1"/>
</dbReference>
<comment type="similarity">
    <text evidence="3 4">Belongs to the eukaryotic ribosomal protein eS32 family.</text>
</comment>
<evidence type="ECO:0000313" key="8">
    <source>
        <dbReference type="Proteomes" id="UP000435112"/>
    </source>
</evidence>
<dbReference type="GO" id="GO:0003735">
    <property type="term" value="F:structural constituent of ribosome"/>
    <property type="evidence" value="ECO:0007669"/>
    <property type="project" value="UniProtKB-UniRule"/>
</dbReference>
<evidence type="ECO:0000256" key="4">
    <source>
        <dbReference type="RuleBase" id="RU368055"/>
    </source>
</evidence>
<dbReference type="Proteomes" id="UP000435112">
    <property type="component" value="Unassembled WGS sequence"/>
</dbReference>
<evidence type="ECO:0000259" key="6">
    <source>
        <dbReference type="PROSITE" id="PS50053"/>
    </source>
</evidence>
<dbReference type="SMART" id="SM00213">
    <property type="entry name" value="UBQ"/>
    <property type="match status" value="1"/>
</dbReference>
<dbReference type="PROSITE" id="PS50053">
    <property type="entry name" value="UBIQUITIN_2"/>
    <property type="match status" value="1"/>
</dbReference>
<dbReference type="InterPro" id="IPR029071">
    <property type="entry name" value="Ubiquitin-like_domsf"/>
</dbReference>
<comment type="caution">
    <text evidence="7">The sequence shown here is derived from an EMBL/GenBank/DDBJ whole genome shotgun (WGS) entry which is preliminary data.</text>
</comment>
<gene>
    <name evidence="7" type="ORF">PR002_g4589</name>
</gene>
<keyword evidence="2 4" id="KW-0687">Ribonucleoprotein</keyword>
<name>A0A6A3NGC5_9STRA</name>